<proteinExistence type="predicted"/>
<dbReference type="PANTHER" id="PTHR38760:SF1">
    <property type="entry name" value="ADENYLATE CYCLASE"/>
    <property type="match status" value="1"/>
</dbReference>
<dbReference type="RefSeq" id="WP_076964262.1">
    <property type="nucleotide sequence ID" value="NZ_CBCRYT010000091.1"/>
</dbReference>
<accession>A0A7Y1QL20</accession>
<dbReference type="Pfam" id="PF01295">
    <property type="entry name" value="Adenylate_cycl"/>
    <property type="match status" value="1"/>
</dbReference>
<name>A0A7Y1QL20_9PSED</name>
<dbReference type="PIRSF" id="PIRSF001444">
    <property type="entry name" value="Adenylate_cycl"/>
    <property type="match status" value="1"/>
</dbReference>
<organism evidence="2 3">
    <name type="scientific">Pseudomonas gessardii</name>
    <dbReference type="NCBI Taxonomy" id="78544"/>
    <lineage>
        <taxon>Bacteria</taxon>
        <taxon>Pseudomonadati</taxon>
        <taxon>Pseudomonadota</taxon>
        <taxon>Gammaproteobacteria</taxon>
        <taxon>Pseudomonadales</taxon>
        <taxon>Pseudomonadaceae</taxon>
        <taxon>Pseudomonas</taxon>
    </lineage>
</organism>
<dbReference type="EC" id="4.6.1.1" evidence="2"/>
<dbReference type="InterPro" id="IPR024685">
    <property type="entry name" value="Adenylate_cyclase_1_N"/>
</dbReference>
<evidence type="ECO:0000313" key="3">
    <source>
        <dbReference type="Proteomes" id="UP000542111"/>
    </source>
</evidence>
<reference evidence="2 3" key="1">
    <citation type="journal article" date="2020" name="Front. Microbiol.">
        <title>Genetic Organization of the aprX-lipA2 Operon Affects the Proteolytic Potential of Pseudomonas Species in Milk.</title>
        <authorList>
            <person name="Maier C."/>
            <person name="Huptas C."/>
            <person name="von Neubeck M."/>
            <person name="Scherer S."/>
            <person name="Wenning M."/>
            <person name="Lucking G."/>
        </authorList>
    </citation>
    <scope>NUCLEOTIDE SEQUENCE [LARGE SCALE GENOMIC DNA]</scope>
    <source>
        <strain evidence="2 3">G4779</strain>
    </source>
</reference>
<dbReference type="GO" id="GO:0004016">
    <property type="term" value="F:adenylate cyclase activity"/>
    <property type="evidence" value="ECO:0007669"/>
    <property type="project" value="UniProtKB-EC"/>
</dbReference>
<comment type="caution">
    <text evidence="2">The sequence shown here is derived from an EMBL/GenBank/DDBJ whole genome shotgun (WGS) entry which is preliminary data.</text>
</comment>
<evidence type="ECO:0000313" key="2">
    <source>
        <dbReference type="EMBL" id="NNA95329.1"/>
    </source>
</evidence>
<dbReference type="EMBL" id="JAAQYP010000011">
    <property type="protein sequence ID" value="NNA95329.1"/>
    <property type="molecule type" value="Genomic_DNA"/>
</dbReference>
<keyword evidence="2" id="KW-0456">Lyase</keyword>
<sequence>MTSTHEIRPDLDEGIDRKVLAQLRSRFLTLNAGRMARAVEGLTPRQQSVLALLPLFFHVNHPLLPGYVSGSTPAGLSNFEPDAQVLAEAQRLTRSFSYKPRHGNPPTPIHGLFLMGSLGTLAQADQSDMDVWVCHADNLSEAELGELRKKCQLLEAWALTMGAEAHFFLVEPSRFALGDRDTLLSSDDCGTSQHYLLLDEFYRTAIWLAGRTPIWWLVPVYEEARYAEFTHTLISKRFIRADETLDLGHLAHIPPGEFIGAGLWQLFKGIESPYKSVLKLLLTEVYASEHPRVQCLSLRFKRAVFANQLDLDELDPYIVVYRRIEEYLRGRNEPERLELVRRSLYLKVNRKLTTGQRTAGWQRALLERLANEWGWDPRQLALLDSRSQWKVRQVASERRALVNELNYSYRFLTQFARTEQTVSLINKRDLNVLGRRLYAAFERKAGKVEFINPGIAPDLAEDTLTLVHSPNRKEPGQSHWGLYNGSLTALEWEHFAPIKRSRDLLEMLTWCHRNGVIDSSTRLALHPGTSDLSEFELFNLLGSLQQTLALPLAMVDEECLLRTAIPDEVLLLINVGVDPLKHHRDLNILMTTERTDSLSYAGVRENLVLTLDQVTLNSWNEVMVSRYDGPHALLDCLRDYLNQLPRNQLPRLRVRCFCHNRAQFIAQRVEEIFDTAQHLMLSQLNHRYLIQVQQHYHVMELAPGQANHVSLASQQALVDYLSEELASYSPLHLDAMALEDHDLAILLPMGQADCVQVFYRINDGFAELYVLDEFNALWQQRLPFHDEQSLLAPLQRFLQSIIYRRDALSPLDPQQPLGAVQTLYYQLLPSAGGRARRVEPRPAPQVPANKPFYDVQAIIGKGAPGQVGITLYCNQREFCELEFGDQLFAVVAQEIVGQRRETERYRCYITDLDLSGLLGDVQGPSNLYLRYKAELEQALNQALNQI</sequence>
<dbReference type="AlphaFoldDB" id="A0A7Y1QL20"/>
<dbReference type="Pfam" id="PF12633">
    <property type="entry name" value="Adenyl_cycl_N"/>
    <property type="match status" value="1"/>
</dbReference>
<dbReference type="Proteomes" id="UP000542111">
    <property type="component" value="Unassembled WGS sequence"/>
</dbReference>
<dbReference type="InterPro" id="IPR000274">
    <property type="entry name" value="Adenylate_cyclase_1"/>
</dbReference>
<dbReference type="GeneID" id="70102875"/>
<protein>
    <submittedName>
        <fullName evidence="2">Class I adenylate cyclase</fullName>
        <ecNumber evidence="2">4.6.1.1</ecNumber>
    </submittedName>
</protein>
<gene>
    <name evidence="2" type="ORF">HBO33_09140</name>
</gene>
<feature type="domain" description="Adenylate cyclase class-I N-terminal" evidence="1">
    <location>
        <begin position="20"/>
        <end position="216"/>
    </location>
</feature>
<dbReference type="OrthoDB" id="5571448at2"/>
<dbReference type="GO" id="GO:0006171">
    <property type="term" value="P:cAMP biosynthetic process"/>
    <property type="evidence" value="ECO:0007669"/>
    <property type="project" value="InterPro"/>
</dbReference>
<evidence type="ECO:0000259" key="1">
    <source>
        <dbReference type="Pfam" id="PF12633"/>
    </source>
</evidence>
<dbReference type="NCBIfam" id="NF006983">
    <property type="entry name" value="PRK09450.2-3"/>
    <property type="match status" value="1"/>
</dbReference>
<dbReference type="PANTHER" id="PTHR38760">
    <property type="entry name" value="ADENYLATE CYCLASE"/>
    <property type="match status" value="1"/>
</dbReference>